<name>X0WGT3_9ZZZZ</name>
<proteinExistence type="predicted"/>
<feature type="non-terminal residue" evidence="1">
    <location>
        <position position="1"/>
    </location>
</feature>
<comment type="caution">
    <text evidence="1">The sequence shown here is derived from an EMBL/GenBank/DDBJ whole genome shotgun (WGS) entry which is preliminary data.</text>
</comment>
<dbReference type="AlphaFoldDB" id="X0WGT3"/>
<protein>
    <submittedName>
        <fullName evidence="1">Uncharacterized protein</fullName>
    </submittedName>
</protein>
<dbReference type="EMBL" id="BARS01020839">
    <property type="protein sequence ID" value="GAG11901.1"/>
    <property type="molecule type" value="Genomic_DNA"/>
</dbReference>
<reference evidence="1" key="1">
    <citation type="journal article" date="2014" name="Front. Microbiol.">
        <title>High frequency of phylogenetically diverse reductive dehalogenase-homologous genes in deep subseafloor sedimentary metagenomes.</title>
        <authorList>
            <person name="Kawai M."/>
            <person name="Futagami T."/>
            <person name="Toyoda A."/>
            <person name="Takaki Y."/>
            <person name="Nishi S."/>
            <person name="Hori S."/>
            <person name="Arai W."/>
            <person name="Tsubouchi T."/>
            <person name="Morono Y."/>
            <person name="Uchiyama I."/>
            <person name="Ito T."/>
            <person name="Fujiyama A."/>
            <person name="Inagaki F."/>
            <person name="Takami H."/>
        </authorList>
    </citation>
    <scope>NUCLEOTIDE SEQUENCE</scope>
    <source>
        <strain evidence="1">Expedition CK06-06</strain>
    </source>
</reference>
<gene>
    <name evidence="1" type="ORF">S01H1_33552</name>
</gene>
<sequence>DSRHLTILHNHPIWQGWGKKENLIPEKQREG</sequence>
<accession>X0WGT3</accession>
<evidence type="ECO:0000313" key="1">
    <source>
        <dbReference type="EMBL" id="GAG11901.1"/>
    </source>
</evidence>
<organism evidence="1">
    <name type="scientific">marine sediment metagenome</name>
    <dbReference type="NCBI Taxonomy" id="412755"/>
    <lineage>
        <taxon>unclassified sequences</taxon>
        <taxon>metagenomes</taxon>
        <taxon>ecological metagenomes</taxon>
    </lineage>
</organism>